<evidence type="ECO:0000313" key="5">
    <source>
        <dbReference type="Proteomes" id="UP001408356"/>
    </source>
</evidence>
<feature type="compositionally biased region" description="Basic and acidic residues" evidence="2">
    <location>
        <begin position="18"/>
        <end position="43"/>
    </location>
</feature>
<feature type="compositionally biased region" description="Basic and acidic residues" evidence="2">
    <location>
        <begin position="102"/>
        <end position="117"/>
    </location>
</feature>
<accession>A0ABR2V9L9</accession>
<feature type="region of interest" description="Disordered" evidence="2">
    <location>
        <begin position="140"/>
        <end position="246"/>
    </location>
</feature>
<evidence type="ECO:0000256" key="1">
    <source>
        <dbReference type="ARBA" id="ARBA00038158"/>
    </source>
</evidence>
<reference evidence="4 5" key="1">
    <citation type="journal article" date="2024" name="J. Plant Pathol.">
        <title>Sequence and assembly of the genome of Seiridium unicorne, isolate CBS 538.82, causal agent of cypress canker disease.</title>
        <authorList>
            <person name="Scali E."/>
            <person name="Rocca G.D."/>
            <person name="Danti R."/>
            <person name="Garbelotto M."/>
            <person name="Barberini S."/>
            <person name="Baroncelli R."/>
            <person name="Emiliani G."/>
        </authorList>
    </citation>
    <scope>NUCLEOTIDE SEQUENCE [LARGE SCALE GENOMIC DNA]</scope>
    <source>
        <strain evidence="4 5">BM-138-508</strain>
    </source>
</reference>
<organism evidence="4 5">
    <name type="scientific">Seiridium unicorne</name>
    <dbReference type="NCBI Taxonomy" id="138068"/>
    <lineage>
        <taxon>Eukaryota</taxon>
        <taxon>Fungi</taxon>
        <taxon>Dikarya</taxon>
        <taxon>Ascomycota</taxon>
        <taxon>Pezizomycotina</taxon>
        <taxon>Sordariomycetes</taxon>
        <taxon>Xylariomycetidae</taxon>
        <taxon>Amphisphaeriales</taxon>
        <taxon>Sporocadaceae</taxon>
        <taxon>Seiridium</taxon>
    </lineage>
</organism>
<comment type="caution">
    <text evidence="4">The sequence shown here is derived from an EMBL/GenBank/DDBJ whole genome shotgun (WGS) entry which is preliminary data.</text>
</comment>
<feature type="compositionally biased region" description="Low complexity" evidence="2">
    <location>
        <begin position="350"/>
        <end position="380"/>
    </location>
</feature>
<name>A0ABR2V9L9_9PEZI</name>
<feature type="compositionally biased region" description="Polar residues" evidence="2">
    <location>
        <begin position="388"/>
        <end position="407"/>
    </location>
</feature>
<feature type="region of interest" description="Disordered" evidence="2">
    <location>
        <begin position="329"/>
        <end position="407"/>
    </location>
</feature>
<dbReference type="EMBL" id="JARVKF010000070">
    <property type="protein sequence ID" value="KAK9423471.1"/>
    <property type="molecule type" value="Genomic_DNA"/>
</dbReference>
<keyword evidence="5" id="KW-1185">Reference proteome</keyword>
<dbReference type="PANTHER" id="PTHR43591:SF50">
    <property type="entry name" value="METHYLTRANSFERASE DOMAIN-CONTAINING PROTEIN-RELATED"/>
    <property type="match status" value="1"/>
</dbReference>
<dbReference type="CDD" id="cd02440">
    <property type="entry name" value="AdoMet_MTases"/>
    <property type="match status" value="1"/>
</dbReference>
<sequence>MDIFIPIPSTYTPPSRNSRQENRNSPRHVGEDRPKTDGKDKQPAGKQSSTGRRRAFSARSTQSQITARSRSGSRSRSKSRTRAKTRRRTKQHAPGGGAIDDGSAHEVVDKNDRDNGHNGRGVGIAIIEKAITALAMPAERPSVGRQHQNQEWPGVAGPNSPSREGVAQVLNPAAPPRSITIPLTTTTTTTTTTAAAPCASDSARPSSTRPTRNNINPTDKPLPTLPSAVSTRGRAASTSAADIAADADPASTTLAWAGRRTGGPSASASASAITAASARDRALTSSHSVANGSPSTVRTSKIHLPTATSSHAGAGLGVGFGAGAGASILPSRSVHRHPSNHHAAMVPDPSQSSSSTKSSSTSAAFRRTGSVSSTSVSGASHSHRAGIMTSSDNLPPSSHEGSGSVSNISATSNILRNRGSVGPKPLIIRNGRTYIHDEQLPYPLPVDLAELHRQSLRTLLLFQLFGGPIISTAFSAKPPQRILEVGCGSGFWSMMCHRYFAQHGHGGISFTGIDIVPLCGTGPDPNSKPDKDMNWRFIQHDMRRTPWPVKDGEFDLVMVKDMSCAAPGQFSQVFMDEYLRILRPGGVLEIWETDMSMRMLRPHVPATPAAAVTEDSESDSDDEDDAARLGVYVVSANTPLSAPLNQFLVEYNAWLSKALDKRYLSAVPCTMIGPMLFQEDGLIDVRSKRLAVPLSEVRWEREGVGGVVTKDGKSYIDSMKGKGKVNDPKAGKGGKSLTPAQAAIRRTALETSVGLIQALEPMLRDVSGKSQDEWDGWAGKMMNDLLKDGGTSWGECLEIGAWSARRKK</sequence>
<dbReference type="Gene3D" id="3.40.50.150">
    <property type="entry name" value="Vaccinia Virus protein VP39"/>
    <property type="match status" value="1"/>
</dbReference>
<evidence type="ECO:0000313" key="4">
    <source>
        <dbReference type="EMBL" id="KAK9423471.1"/>
    </source>
</evidence>
<feature type="compositionally biased region" description="Low complexity" evidence="2">
    <location>
        <begin position="227"/>
        <end position="246"/>
    </location>
</feature>
<feature type="domain" description="Methyltransferase" evidence="3">
    <location>
        <begin position="482"/>
        <end position="586"/>
    </location>
</feature>
<feature type="compositionally biased region" description="Low complexity" evidence="2">
    <location>
        <begin position="184"/>
        <end position="196"/>
    </location>
</feature>
<dbReference type="Pfam" id="PF13649">
    <property type="entry name" value="Methyltransf_25"/>
    <property type="match status" value="1"/>
</dbReference>
<dbReference type="SUPFAM" id="SSF53335">
    <property type="entry name" value="S-adenosyl-L-methionine-dependent methyltransferases"/>
    <property type="match status" value="1"/>
</dbReference>
<dbReference type="PANTHER" id="PTHR43591">
    <property type="entry name" value="METHYLTRANSFERASE"/>
    <property type="match status" value="1"/>
</dbReference>
<dbReference type="Proteomes" id="UP001408356">
    <property type="component" value="Unassembled WGS sequence"/>
</dbReference>
<feature type="compositionally biased region" description="Polar residues" evidence="2">
    <location>
        <begin position="203"/>
        <end position="217"/>
    </location>
</feature>
<feature type="compositionally biased region" description="Basic residues" evidence="2">
    <location>
        <begin position="71"/>
        <end position="91"/>
    </location>
</feature>
<feature type="region of interest" description="Disordered" evidence="2">
    <location>
        <begin position="1"/>
        <end position="120"/>
    </location>
</feature>
<proteinExistence type="inferred from homology"/>
<protein>
    <recommendedName>
        <fullName evidence="3">Methyltransferase domain-containing protein</fullName>
    </recommendedName>
</protein>
<gene>
    <name evidence="4" type="ORF">SUNI508_13991</name>
</gene>
<evidence type="ECO:0000256" key="2">
    <source>
        <dbReference type="SAM" id="MobiDB-lite"/>
    </source>
</evidence>
<evidence type="ECO:0000259" key="3">
    <source>
        <dbReference type="Pfam" id="PF13649"/>
    </source>
</evidence>
<dbReference type="InterPro" id="IPR029063">
    <property type="entry name" value="SAM-dependent_MTases_sf"/>
</dbReference>
<comment type="similarity">
    <text evidence="1">Belongs to the methyltransferase superfamily. LaeA methyltransferase family.</text>
</comment>
<dbReference type="InterPro" id="IPR041698">
    <property type="entry name" value="Methyltransf_25"/>
</dbReference>